<keyword evidence="8" id="KW-1185">Reference proteome</keyword>
<feature type="transmembrane region" description="Helical" evidence="5">
    <location>
        <begin position="203"/>
        <end position="224"/>
    </location>
</feature>
<dbReference type="InterPro" id="IPR036259">
    <property type="entry name" value="MFS_trans_sf"/>
</dbReference>
<protein>
    <recommendedName>
        <fullName evidence="6">Major facilitator superfamily (MFS) profile domain-containing protein</fullName>
    </recommendedName>
</protein>
<evidence type="ECO:0000256" key="2">
    <source>
        <dbReference type="ARBA" id="ARBA00022692"/>
    </source>
</evidence>
<name>A0AAD7Z531_DIPPU</name>
<feature type="transmembrane region" description="Helical" evidence="5">
    <location>
        <begin position="378"/>
        <end position="399"/>
    </location>
</feature>
<dbReference type="PROSITE" id="PS50850">
    <property type="entry name" value="MFS"/>
    <property type="match status" value="1"/>
</dbReference>
<dbReference type="Proteomes" id="UP001233999">
    <property type="component" value="Unassembled WGS sequence"/>
</dbReference>
<dbReference type="AlphaFoldDB" id="A0AAD7Z531"/>
<feature type="transmembrane region" description="Helical" evidence="5">
    <location>
        <begin position="432"/>
        <end position="452"/>
    </location>
</feature>
<evidence type="ECO:0000256" key="5">
    <source>
        <dbReference type="SAM" id="Phobius"/>
    </source>
</evidence>
<proteinExistence type="predicted"/>
<dbReference type="PANTHER" id="PTHR24064">
    <property type="entry name" value="SOLUTE CARRIER FAMILY 22 MEMBER"/>
    <property type="match status" value="1"/>
</dbReference>
<evidence type="ECO:0000259" key="6">
    <source>
        <dbReference type="PROSITE" id="PS50850"/>
    </source>
</evidence>
<dbReference type="GO" id="GO:0022857">
    <property type="term" value="F:transmembrane transporter activity"/>
    <property type="evidence" value="ECO:0007669"/>
    <property type="project" value="InterPro"/>
</dbReference>
<dbReference type="Pfam" id="PF00083">
    <property type="entry name" value="Sugar_tr"/>
    <property type="match status" value="1"/>
</dbReference>
<dbReference type="GO" id="GO:0016020">
    <property type="term" value="C:membrane"/>
    <property type="evidence" value="ECO:0007669"/>
    <property type="project" value="UniProtKB-SubCell"/>
</dbReference>
<feature type="domain" description="Major facilitator superfamily (MFS) profile" evidence="6">
    <location>
        <begin position="98"/>
        <end position="522"/>
    </location>
</feature>
<feature type="transmembrane region" description="Helical" evidence="5">
    <location>
        <begin position="30"/>
        <end position="53"/>
    </location>
</feature>
<keyword evidence="3 5" id="KW-1133">Transmembrane helix</keyword>
<accession>A0AAD7Z531</accession>
<comment type="caution">
    <text evidence="7">The sequence shown here is derived from an EMBL/GenBank/DDBJ whole genome shotgun (WGS) entry which is preliminary data.</text>
</comment>
<dbReference type="Gene3D" id="1.20.1250.20">
    <property type="entry name" value="MFS general substrate transporter like domains"/>
    <property type="match status" value="1"/>
</dbReference>
<feature type="transmembrane region" description="Helical" evidence="5">
    <location>
        <begin position="406"/>
        <end position="426"/>
    </location>
</feature>
<dbReference type="InterPro" id="IPR020846">
    <property type="entry name" value="MFS_dom"/>
</dbReference>
<gene>
    <name evidence="7" type="ORF">L9F63_008688</name>
</gene>
<feature type="transmembrane region" description="Helical" evidence="5">
    <location>
        <begin position="345"/>
        <end position="366"/>
    </location>
</feature>
<reference evidence="7" key="2">
    <citation type="submission" date="2023-05" db="EMBL/GenBank/DDBJ databases">
        <authorList>
            <person name="Fouks B."/>
        </authorList>
    </citation>
    <scope>NUCLEOTIDE SEQUENCE</scope>
    <source>
        <strain evidence="7">Stay&amp;Tobe</strain>
        <tissue evidence="7">Testes</tissue>
    </source>
</reference>
<keyword evidence="2 5" id="KW-0812">Transmembrane</keyword>
<dbReference type="EMBL" id="JASPKZ010010667">
    <property type="protein sequence ID" value="KAJ9573946.1"/>
    <property type="molecule type" value="Genomic_DNA"/>
</dbReference>
<keyword evidence="4 5" id="KW-0472">Membrane</keyword>
<evidence type="ECO:0000256" key="3">
    <source>
        <dbReference type="ARBA" id="ARBA00022989"/>
    </source>
</evidence>
<reference evidence="7" key="1">
    <citation type="journal article" date="2023" name="IScience">
        <title>Live-bearing cockroach genome reveals convergent evolutionary mechanisms linked to viviparity in insects and beyond.</title>
        <authorList>
            <person name="Fouks B."/>
            <person name="Harrison M.C."/>
            <person name="Mikhailova A.A."/>
            <person name="Marchal E."/>
            <person name="English S."/>
            <person name="Carruthers M."/>
            <person name="Jennings E.C."/>
            <person name="Chiamaka E.L."/>
            <person name="Frigard R.A."/>
            <person name="Pippel M."/>
            <person name="Attardo G.M."/>
            <person name="Benoit J.B."/>
            <person name="Bornberg-Bauer E."/>
            <person name="Tobe S.S."/>
        </authorList>
    </citation>
    <scope>NUCLEOTIDE SEQUENCE</scope>
    <source>
        <strain evidence="7">Stay&amp;Tobe</strain>
    </source>
</reference>
<organism evidence="7 8">
    <name type="scientific">Diploptera punctata</name>
    <name type="common">Pacific beetle cockroach</name>
    <dbReference type="NCBI Taxonomy" id="6984"/>
    <lineage>
        <taxon>Eukaryota</taxon>
        <taxon>Metazoa</taxon>
        <taxon>Ecdysozoa</taxon>
        <taxon>Arthropoda</taxon>
        <taxon>Hexapoda</taxon>
        <taxon>Insecta</taxon>
        <taxon>Pterygota</taxon>
        <taxon>Neoptera</taxon>
        <taxon>Polyneoptera</taxon>
        <taxon>Dictyoptera</taxon>
        <taxon>Blattodea</taxon>
        <taxon>Blaberoidea</taxon>
        <taxon>Blaberidae</taxon>
        <taxon>Diplopterinae</taxon>
        <taxon>Diploptera</taxon>
    </lineage>
</organism>
<evidence type="ECO:0000256" key="1">
    <source>
        <dbReference type="ARBA" id="ARBA00004141"/>
    </source>
</evidence>
<evidence type="ECO:0000313" key="7">
    <source>
        <dbReference type="EMBL" id="KAJ9573946.1"/>
    </source>
</evidence>
<comment type="subcellular location">
    <subcellularLocation>
        <location evidence="1">Membrane</location>
        <topology evidence="1">Multi-pass membrane protein</topology>
    </subcellularLocation>
</comment>
<evidence type="ECO:0000256" key="4">
    <source>
        <dbReference type="ARBA" id="ARBA00023136"/>
    </source>
</evidence>
<dbReference type="SUPFAM" id="SSF103473">
    <property type="entry name" value="MFS general substrate transporter"/>
    <property type="match status" value="1"/>
</dbReference>
<feature type="transmembrane region" description="Helical" evidence="5">
    <location>
        <begin position="498"/>
        <end position="517"/>
    </location>
</feature>
<feature type="transmembrane region" description="Helical" evidence="5">
    <location>
        <begin position="263"/>
        <end position="281"/>
    </location>
</feature>
<feature type="transmembrane region" description="Helical" evidence="5">
    <location>
        <begin position="236"/>
        <end position="257"/>
    </location>
</feature>
<feature type="transmembrane region" description="Helical" evidence="5">
    <location>
        <begin position="472"/>
        <end position="492"/>
    </location>
</feature>
<evidence type="ECO:0000313" key="8">
    <source>
        <dbReference type="Proteomes" id="UP001233999"/>
    </source>
</evidence>
<sequence length="559" mass="62645">MEHKAKQDDVFDELMEHVGMDGRFQTKFNLMFNMAFILTVAMPSFNIILAVTLPDHWCHVPGRNETNLTLQEWKQLTIPRNEDKGSGQKFSKCSMFNVTLPSDLNSLRDTYNFNDTVNCQHGWEYDTTWYSLTAPTQENWVCDKEVYVPNSLLFARVGEVVGTLIFGQLGDTIGRRPVLFLGVTTLVIGRVFTAFSASFFELFLFANVLASLPVAVVFQSPLIIGMEISSATQRALIAMLQCIGWTTGMCIMPMIAWATGGEWKLFLVLTTVPCAIVFFAFRSFPESPRWLAAKGKTRKCLHVLNHIAKENGTTLPHDSLAKLNQLKGKKEKVYGVASLFANWRLVRNTILISMCLSLTQILYYTMVLNVAGMSGNPFLNFFLQALVEMPGFLIGRFACDRLGRRWCEAGAFLIAAVFQLACLITVSHDNLLWLLIVLVLIVKFCITVAAYCSYLQCMEIYPTCLRQTGTSVGFLISNAIGALGPYIVYLGTVVDVRYPYAILSVMCLGGMTCATLLPETLNQKLPETIQEAAHFGDDQKFWSIPHRQTNKDYQSAPTK</sequence>
<dbReference type="InterPro" id="IPR005828">
    <property type="entry name" value="MFS_sugar_transport-like"/>
</dbReference>
<feature type="transmembrane region" description="Helical" evidence="5">
    <location>
        <begin position="178"/>
        <end position="197"/>
    </location>
</feature>